<evidence type="ECO:0000259" key="4">
    <source>
        <dbReference type="SMART" id="SM00645"/>
    </source>
</evidence>
<dbReference type="CDD" id="cd02248">
    <property type="entry name" value="Peptidase_C1A"/>
    <property type="match status" value="1"/>
</dbReference>
<evidence type="ECO:0000313" key="5">
    <source>
        <dbReference type="EMBL" id="GHP08860.1"/>
    </source>
</evidence>
<sequence length="339" mass="36362">MPPFGLRLCFTLCFVPFAYASRSPANFQVVQSSNKLDTTATTPGFGLNSALLYRTTGSQKSVRLNKDAIANEYDPSTKNEQSLPASFDWRNYQPAVISPVKNQGACGSCWTFAASECAESAYALKTGKLVDLSEQQILDCTPNPDHCGGTGGCSGGTAEIAYQHMAATSSGGLSSEWTYPYVSGKGANQTCQKEPHVVANVKAYNFLPPNSKDAALKSMLVRLGPVAVAVDASSWSSYKGGVFECKPTDVKLNHAVQLVGYGTTDDGTDYWTIRNSWSPQWGEDGYIRIKRDDSQCDIDDVPTEGQGCASGPTSVKVCGHCGINYDAVVPIVEDQSHIQ</sequence>
<dbReference type="EMBL" id="BNJQ01000022">
    <property type="protein sequence ID" value="GHP08860.1"/>
    <property type="molecule type" value="Genomic_DNA"/>
</dbReference>
<comment type="similarity">
    <text evidence="1">Belongs to the peptidase C1 family.</text>
</comment>
<dbReference type="PRINTS" id="PR00705">
    <property type="entry name" value="PAPAIN"/>
</dbReference>
<dbReference type="Proteomes" id="UP000660262">
    <property type="component" value="Unassembled WGS sequence"/>
</dbReference>
<evidence type="ECO:0000256" key="1">
    <source>
        <dbReference type="ARBA" id="ARBA00008455"/>
    </source>
</evidence>
<keyword evidence="6" id="KW-1185">Reference proteome</keyword>
<keyword evidence="2" id="KW-1015">Disulfide bond</keyword>
<dbReference type="PROSITE" id="PS00639">
    <property type="entry name" value="THIOL_PROTEASE_HIS"/>
    <property type="match status" value="1"/>
</dbReference>
<dbReference type="Pfam" id="PF00112">
    <property type="entry name" value="Peptidase_C1"/>
    <property type="match status" value="1"/>
</dbReference>
<protein>
    <submittedName>
        <fullName evidence="5">Cathepsin</fullName>
    </submittedName>
</protein>
<feature type="signal peptide" evidence="3">
    <location>
        <begin position="1"/>
        <end position="20"/>
    </location>
</feature>
<dbReference type="PROSITE" id="PS00139">
    <property type="entry name" value="THIOL_PROTEASE_CYS"/>
    <property type="match status" value="1"/>
</dbReference>
<dbReference type="InterPro" id="IPR000169">
    <property type="entry name" value="Pept_cys_AS"/>
</dbReference>
<keyword evidence="3" id="KW-0732">Signal</keyword>
<dbReference type="SMART" id="SM00645">
    <property type="entry name" value="Pept_C1"/>
    <property type="match status" value="1"/>
</dbReference>
<dbReference type="InterPro" id="IPR025660">
    <property type="entry name" value="Pept_his_AS"/>
</dbReference>
<dbReference type="GO" id="GO:0008234">
    <property type="term" value="F:cysteine-type peptidase activity"/>
    <property type="evidence" value="ECO:0007669"/>
    <property type="project" value="InterPro"/>
</dbReference>
<feature type="domain" description="Peptidase C1A papain C-terminal" evidence="4">
    <location>
        <begin position="83"/>
        <end position="306"/>
    </location>
</feature>
<evidence type="ECO:0000313" key="6">
    <source>
        <dbReference type="Proteomes" id="UP000660262"/>
    </source>
</evidence>
<dbReference type="InterPro" id="IPR039417">
    <property type="entry name" value="Peptidase_C1A_papain-like"/>
</dbReference>
<evidence type="ECO:0000256" key="2">
    <source>
        <dbReference type="ARBA" id="ARBA00023157"/>
    </source>
</evidence>
<comment type="caution">
    <text evidence="5">The sequence shown here is derived from an EMBL/GenBank/DDBJ whole genome shotgun (WGS) entry which is preliminary data.</text>
</comment>
<dbReference type="AlphaFoldDB" id="A0A830HSY5"/>
<feature type="chain" id="PRO_5032351944" evidence="3">
    <location>
        <begin position="21"/>
        <end position="339"/>
    </location>
</feature>
<dbReference type="Gene3D" id="3.90.70.10">
    <property type="entry name" value="Cysteine proteinases"/>
    <property type="match status" value="1"/>
</dbReference>
<dbReference type="InterPro" id="IPR000668">
    <property type="entry name" value="Peptidase_C1A_C"/>
</dbReference>
<dbReference type="InterPro" id="IPR038765">
    <property type="entry name" value="Papain-like_cys_pep_sf"/>
</dbReference>
<gene>
    <name evidence="5" type="ORF">PPROV_000759700</name>
</gene>
<name>A0A830HSY5_9CHLO</name>
<reference evidence="5" key="1">
    <citation type="submission" date="2020-10" db="EMBL/GenBank/DDBJ databases">
        <title>Unveiling of a novel bifunctional photoreceptor, Dualchrome1, isolated from a cosmopolitan green alga.</title>
        <authorList>
            <person name="Suzuki S."/>
            <person name="Kawachi M."/>
        </authorList>
    </citation>
    <scope>NUCLEOTIDE SEQUENCE</scope>
    <source>
        <strain evidence="5">NIES 2893</strain>
    </source>
</reference>
<accession>A0A830HSY5</accession>
<dbReference type="InterPro" id="IPR013128">
    <property type="entry name" value="Peptidase_C1A"/>
</dbReference>
<dbReference type="InterPro" id="IPR025661">
    <property type="entry name" value="Pept_asp_AS"/>
</dbReference>
<dbReference type="OrthoDB" id="511612at2759"/>
<proteinExistence type="inferred from homology"/>
<organism evidence="5 6">
    <name type="scientific">Pycnococcus provasolii</name>
    <dbReference type="NCBI Taxonomy" id="41880"/>
    <lineage>
        <taxon>Eukaryota</taxon>
        <taxon>Viridiplantae</taxon>
        <taxon>Chlorophyta</taxon>
        <taxon>Pseudoscourfieldiophyceae</taxon>
        <taxon>Pseudoscourfieldiales</taxon>
        <taxon>Pycnococcaceae</taxon>
        <taxon>Pycnococcus</taxon>
    </lineage>
</organism>
<dbReference type="SUPFAM" id="SSF54001">
    <property type="entry name" value="Cysteine proteinases"/>
    <property type="match status" value="1"/>
</dbReference>
<dbReference type="GO" id="GO:0006508">
    <property type="term" value="P:proteolysis"/>
    <property type="evidence" value="ECO:0007669"/>
    <property type="project" value="InterPro"/>
</dbReference>
<dbReference type="PANTHER" id="PTHR12411">
    <property type="entry name" value="CYSTEINE PROTEASE FAMILY C1-RELATED"/>
    <property type="match status" value="1"/>
</dbReference>
<dbReference type="PROSITE" id="PS00640">
    <property type="entry name" value="THIOL_PROTEASE_ASN"/>
    <property type="match status" value="1"/>
</dbReference>
<evidence type="ECO:0000256" key="3">
    <source>
        <dbReference type="SAM" id="SignalP"/>
    </source>
</evidence>